<feature type="compositionally biased region" description="Pro residues" evidence="1">
    <location>
        <begin position="1"/>
        <end position="12"/>
    </location>
</feature>
<reference evidence="2" key="4">
    <citation type="submission" date="2000-07" db="EMBL/GenBank/DDBJ databases">
        <authorList>
            <person name="Adachi J."/>
            <person name="Aizawa K."/>
            <person name="Akahira S."/>
            <person name="Akimura T."/>
            <person name="Arai A."/>
            <person name="Aono H."/>
            <person name="Arakawa T."/>
            <person name="Bono H."/>
            <person name="Carninci P."/>
            <person name="Fukuda S."/>
            <person name="Fukunishi Y."/>
            <person name="Furuno M."/>
            <person name="Hanagaki T."/>
            <person name="Hara A."/>
            <person name="Hayatsu N."/>
            <person name="Hiramoto K."/>
            <person name="Hiraoka T."/>
            <person name="Hori F."/>
            <person name="Imotani K."/>
            <person name="Ishii Y."/>
            <person name="Itoh M."/>
            <person name="Izawa M."/>
            <person name="Kasukawa T."/>
            <person name="Kato H."/>
            <person name="Kawai J."/>
            <person name="Kojima Y."/>
            <person name="Konno H."/>
            <person name="Kouda M."/>
            <person name="Koya S."/>
            <person name="Kurihara C."/>
            <person name="Matsuyama T."/>
            <person name="Miyazaki A."/>
            <person name="Nishi K."/>
            <person name="Nomura K."/>
            <person name="Numazaki R."/>
            <person name="Ohno M."/>
            <person name="Okazaki Y."/>
            <person name="Okido T."/>
            <person name="Owa C."/>
            <person name="Saito H."/>
            <person name="Saito R."/>
            <person name="Sakai C."/>
            <person name="Sakai K."/>
            <person name="Sano H."/>
            <person name="Sasaki D."/>
            <person name="Shibata K."/>
            <person name="Shibata Y."/>
            <person name="Shinagawa A."/>
            <person name="Shiraki T."/>
            <person name="Sogabe Y."/>
            <person name="Suzuki H."/>
            <person name="Tagami M."/>
            <person name="Tagawa A."/>
            <person name="Takahashi F."/>
            <person name="Tanaka T."/>
            <person name="Tejima Y."/>
            <person name="Toya T."/>
            <person name="Yamamura T."/>
            <person name="Yasunishi A."/>
            <person name="Yoshida K."/>
            <person name="Yoshino M."/>
            <person name="Muramatsu M."/>
            <person name="Hayashizaki Y."/>
        </authorList>
    </citation>
    <scope>NUCLEOTIDE SEQUENCE</scope>
    <source>
        <strain evidence="2">C57BL/6J</strain>
        <tissue evidence="2">Testis</tissue>
    </source>
</reference>
<reference evidence="2" key="3">
    <citation type="journal article" date="2000" name="Genome Res.">
        <title>RIKEN integrated sequence analysis (RISA) system--384-format sequencing pipeline with 384 multicapillary sequencer.</title>
        <authorList>
            <person name="Shibata K."/>
            <person name="Itoh M."/>
            <person name="Aizawa K."/>
            <person name="Nagaoka S."/>
            <person name="Sasaki N."/>
            <person name="Carninci P."/>
            <person name="Konno H."/>
            <person name="Akiyama J."/>
            <person name="Nishi K."/>
            <person name="Kitsunai T."/>
            <person name="Tashiro H."/>
            <person name="Itoh M."/>
            <person name="Sumi N."/>
            <person name="Ishii Y."/>
            <person name="Nakamura S."/>
            <person name="Hazama M."/>
            <person name="Nishine T."/>
            <person name="Harada A."/>
            <person name="Yamamoto R."/>
            <person name="Matsumoto H."/>
            <person name="Sakaguchi S."/>
            <person name="Ikegami T."/>
            <person name="Kashiwagi K."/>
            <person name="Fujiwake S."/>
            <person name="Inoue K."/>
            <person name="Togawa Y."/>
            <person name="Izawa M."/>
            <person name="Ohara E."/>
            <person name="Watahiki M."/>
            <person name="Yoneda Y."/>
            <person name="Ishikawa T."/>
            <person name="Ozawa K."/>
            <person name="Tanaka T."/>
            <person name="Matsuura S."/>
            <person name="Kawai J."/>
            <person name="Okazaki Y."/>
            <person name="Muramatsu M."/>
            <person name="Inoue Y."/>
            <person name="Kira A."/>
            <person name="Hayashizaki Y."/>
        </authorList>
    </citation>
    <scope>NUCLEOTIDE SEQUENCE</scope>
    <source>
        <strain evidence="2">C57BL/6J</strain>
        <tissue evidence="2">Testis</tissue>
    </source>
</reference>
<reference evidence="2" key="6">
    <citation type="journal article" date="2002" name="Nature">
        <title>Analysis of the mouse transcriptome based on functional annotation of 60,770 full-length cDNAs.</title>
        <authorList>
            <consortium name="The FANTOM Consortium and the RIKEN Genome Exploration Research Group Phase I and II Team"/>
        </authorList>
    </citation>
    <scope>NUCLEOTIDE SEQUENCE</scope>
    <source>
        <strain evidence="2">C57BL/6J</strain>
        <tissue evidence="2">Testis</tissue>
    </source>
</reference>
<evidence type="ECO:0000256" key="1">
    <source>
        <dbReference type="SAM" id="MobiDB-lite"/>
    </source>
</evidence>
<sequence length="155" mass="16398">MAAPPPQLPPAGTPLQPRQPERTPRPSVAAPLRPPHTVPRQGAGLGVAAWSSRPTARRTDLKVQRHLPGAAQAARPEGRGEGERRRRASPAAAGIPQAARSQCSARSARSPQRDWAGPAERGEERGVSFGLLRPTAGALLLQPLHPQSEPLTSDL</sequence>
<name>Q9D9H0_MOUSE</name>
<accession>Q9D9H0</accession>
<proteinExistence type="evidence at transcript level"/>
<protein>
    <submittedName>
        <fullName evidence="2">Uncharacterized protein</fullName>
    </submittedName>
</protein>
<dbReference type="EMBL" id="AK006938">
    <property type="protein sequence ID" value="BAB24797.1"/>
    <property type="molecule type" value="mRNA"/>
</dbReference>
<reference evidence="2" key="5">
    <citation type="journal article" date="2001" name="Nature">
        <title>Functional annotation of a full-length mouse cDNA collection.</title>
        <authorList>
            <consortium name="The RIKEN Genome Exploration Research Group Phase II Team and the FANTOM Consortium"/>
        </authorList>
    </citation>
    <scope>NUCLEOTIDE SEQUENCE</scope>
    <source>
        <strain evidence="2">C57BL/6J</strain>
        <tissue evidence="2">Testis</tissue>
    </source>
</reference>
<reference evidence="2" key="1">
    <citation type="journal article" date="1999" name="Methods Enzymol.">
        <title>High-efficiency full-length cDNA cloning.</title>
        <authorList>
            <person name="Carninci P."/>
            <person name="Hayashizaki Y."/>
        </authorList>
    </citation>
    <scope>NUCLEOTIDE SEQUENCE</scope>
    <source>
        <strain evidence="2">C57BL/6J</strain>
        <tissue evidence="2">Testis</tissue>
    </source>
</reference>
<dbReference type="MGI" id="MGI:1920743">
    <property type="gene designation" value="1700072H12Rik"/>
</dbReference>
<evidence type="ECO:0000313" key="3">
    <source>
        <dbReference type="MGI" id="MGI:1920743"/>
    </source>
</evidence>
<dbReference type="AGR" id="MGI:1920743"/>
<gene>
    <name evidence="3" type="primary">1700072H12Rik</name>
</gene>
<organism evidence="2">
    <name type="scientific">Mus musculus</name>
    <name type="common">Mouse</name>
    <dbReference type="NCBI Taxonomy" id="10090"/>
    <lineage>
        <taxon>Eukaryota</taxon>
        <taxon>Metazoa</taxon>
        <taxon>Chordata</taxon>
        <taxon>Craniata</taxon>
        <taxon>Vertebrata</taxon>
        <taxon>Euteleostomi</taxon>
        <taxon>Mammalia</taxon>
        <taxon>Eutheria</taxon>
        <taxon>Euarchontoglires</taxon>
        <taxon>Glires</taxon>
        <taxon>Rodentia</taxon>
        <taxon>Myomorpha</taxon>
        <taxon>Muroidea</taxon>
        <taxon>Muridae</taxon>
        <taxon>Murinae</taxon>
        <taxon>Mus</taxon>
        <taxon>Mus</taxon>
    </lineage>
</organism>
<feature type="region of interest" description="Disordered" evidence="1">
    <location>
        <begin position="1"/>
        <end position="129"/>
    </location>
</feature>
<evidence type="ECO:0000313" key="2">
    <source>
        <dbReference type="EMBL" id="BAB24797.1"/>
    </source>
</evidence>
<reference evidence="2" key="7">
    <citation type="journal article" date="2005" name="Science">
        <title>The Transcriptional Landscape of the Mammalian Genome.</title>
        <authorList>
            <consortium name="The FANTOM Consortium"/>
            <consortium name="Riken Genome Exploration Research Group and Genome Science Group (Genome Network Project Core Group)"/>
        </authorList>
    </citation>
    <scope>NUCLEOTIDE SEQUENCE</scope>
    <source>
        <strain evidence="2">C57BL/6J</strain>
        <tissue evidence="2">Testis</tissue>
    </source>
</reference>
<reference evidence="2" key="2">
    <citation type="journal article" date="2000" name="Genome Res.">
        <title>Normalization and subtraction of cap-trapper-selected cDNAs to prepare full-length cDNA libraries for rapid discovery of new genes.</title>
        <authorList>
            <person name="Carninci P."/>
            <person name="Shibata Y."/>
            <person name="Hayatsu N."/>
            <person name="Sugahara Y."/>
            <person name="Shibata K."/>
            <person name="Itoh M."/>
            <person name="Konno H."/>
            <person name="Okazaki Y."/>
            <person name="Muramatsu M."/>
            <person name="Hayashizaki Y."/>
        </authorList>
    </citation>
    <scope>NUCLEOTIDE SEQUENCE</scope>
    <source>
        <strain evidence="2">C57BL/6J</strain>
        <tissue evidence="2">Testis</tissue>
    </source>
</reference>
<feature type="compositionally biased region" description="Low complexity" evidence="1">
    <location>
        <begin position="89"/>
        <end position="110"/>
    </location>
</feature>
<dbReference type="AlphaFoldDB" id="Q9D9H0"/>
<reference evidence="2" key="8">
    <citation type="journal article" date="2005" name="Science">
        <title>Antisense Transcription in the Mammalian Transcriptome.</title>
        <authorList>
            <consortium name="RIKEN Genome Exploration Research Group and Genome Science Group (Genome Network Project Core Group) and the FANTOM Consortium"/>
        </authorList>
    </citation>
    <scope>NUCLEOTIDE SEQUENCE</scope>
    <source>
        <strain evidence="2">C57BL/6J</strain>
        <tissue evidence="2">Testis</tissue>
    </source>
</reference>